<proteinExistence type="predicted"/>
<organism evidence="1 2">
    <name type="scientific">Armillaria novae-zelandiae</name>
    <dbReference type="NCBI Taxonomy" id="153914"/>
    <lineage>
        <taxon>Eukaryota</taxon>
        <taxon>Fungi</taxon>
        <taxon>Dikarya</taxon>
        <taxon>Basidiomycota</taxon>
        <taxon>Agaricomycotina</taxon>
        <taxon>Agaricomycetes</taxon>
        <taxon>Agaricomycetidae</taxon>
        <taxon>Agaricales</taxon>
        <taxon>Marasmiineae</taxon>
        <taxon>Physalacriaceae</taxon>
        <taxon>Armillaria</taxon>
    </lineage>
</organism>
<accession>A0AA39P3A2</accession>
<dbReference type="Proteomes" id="UP001175227">
    <property type="component" value="Unassembled WGS sequence"/>
</dbReference>
<dbReference type="EMBL" id="JAUEPR010000019">
    <property type="protein sequence ID" value="KAK0476777.1"/>
    <property type="molecule type" value="Genomic_DNA"/>
</dbReference>
<reference evidence="1" key="1">
    <citation type="submission" date="2023-06" db="EMBL/GenBank/DDBJ databases">
        <authorList>
            <consortium name="Lawrence Berkeley National Laboratory"/>
            <person name="Ahrendt S."/>
            <person name="Sahu N."/>
            <person name="Indic B."/>
            <person name="Wong-Bajracharya J."/>
            <person name="Merenyi Z."/>
            <person name="Ke H.-M."/>
            <person name="Monk M."/>
            <person name="Kocsube S."/>
            <person name="Drula E."/>
            <person name="Lipzen A."/>
            <person name="Balint B."/>
            <person name="Henrissat B."/>
            <person name="Andreopoulos B."/>
            <person name="Martin F.M."/>
            <person name="Harder C.B."/>
            <person name="Rigling D."/>
            <person name="Ford K.L."/>
            <person name="Foster G.D."/>
            <person name="Pangilinan J."/>
            <person name="Papanicolaou A."/>
            <person name="Barry K."/>
            <person name="LaButti K."/>
            <person name="Viragh M."/>
            <person name="Koriabine M."/>
            <person name="Yan M."/>
            <person name="Riley R."/>
            <person name="Champramary S."/>
            <person name="Plett K.L."/>
            <person name="Tsai I.J."/>
            <person name="Slot J."/>
            <person name="Sipos G."/>
            <person name="Plett J."/>
            <person name="Nagy L.G."/>
            <person name="Grigoriev I.V."/>
        </authorList>
    </citation>
    <scope>NUCLEOTIDE SEQUENCE</scope>
    <source>
        <strain evidence="1">ICMP 16352</strain>
    </source>
</reference>
<keyword evidence="2" id="KW-1185">Reference proteome</keyword>
<dbReference type="AlphaFoldDB" id="A0AA39P3A2"/>
<evidence type="ECO:0000313" key="1">
    <source>
        <dbReference type="EMBL" id="KAK0476777.1"/>
    </source>
</evidence>
<protein>
    <submittedName>
        <fullName evidence="1">Uncharacterized protein</fullName>
    </submittedName>
</protein>
<evidence type="ECO:0000313" key="2">
    <source>
        <dbReference type="Proteomes" id="UP001175227"/>
    </source>
</evidence>
<gene>
    <name evidence="1" type="ORF">IW261DRAFT_1490043</name>
</gene>
<name>A0AA39P3A2_9AGAR</name>
<comment type="caution">
    <text evidence="1">The sequence shown here is derived from an EMBL/GenBank/DDBJ whole genome shotgun (WGS) entry which is preliminary data.</text>
</comment>
<sequence>MREDLRCCLGCICPSDGRSRQRRHGDTCHARGDSFGAGVLTSLDPPYRPASGVCQDSCTWYAGPHIAAPRSVTGRATLGLPVYDIQTKTVMFLKDSWRGSNLPQEAKIL</sequence>